<name>A0A830GU66_9CREN</name>
<dbReference type="Proteomes" id="UP000610960">
    <property type="component" value="Unassembled WGS sequence"/>
</dbReference>
<organism evidence="2 3">
    <name type="scientific">Thermocladium modestius</name>
    <dbReference type="NCBI Taxonomy" id="62609"/>
    <lineage>
        <taxon>Archaea</taxon>
        <taxon>Thermoproteota</taxon>
        <taxon>Thermoprotei</taxon>
        <taxon>Thermoproteales</taxon>
        <taxon>Thermoproteaceae</taxon>
        <taxon>Thermocladium</taxon>
    </lineage>
</organism>
<feature type="region of interest" description="Disordered" evidence="1">
    <location>
        <begin position="96"/>
        <end position="140"/>
    </location>
</feature>
<evidence type="ECO:0000256" key="1">
    <source>
        <dbReference type="SAM" id="MobiDB-lite"/>
    </source>
</evidence>
<gene>
    <name evidence="2" type="ORF">GCM10007981_06040</name>
</gene>
<dbReference type="EMBL" id="BMNL01000001">
    <property type="protein sequence ID" value="GGP19989.1"/>
    <property type="molecule type" value="Genomic_DNA"/>
</dbReference>
<feature type="compositionally biased region" description="Basic and acidic residues" evidence="1">
    <location>
        <begin position="117"/>
        <end position="133"/>
    </location>
</feature>
<sequence>MIMSGGKTGERTQGKVPFYFKSFDKTIGVASNMEELRSEFKRLLDVDPKSLEYHLKEGHIVQWLAYIGENELSKRLIDVSDPRKAYEIINDYLSSRKRMNAQEERGPAMKPHRKPHEKPWHREGDTVPNDRRPRGFKSKQ</sequence>
<proteinExistence type="predicted"/>
<protein>
    <submittedName>
        <fullName evidence="2">Uncharacterized protein</fullName>
    </submittedName>
</protein>
<comment type="caution">
    <text evidence="2">The sequence shown here is derived from an EMBL/GenBank/DDBJ whole genome shotgun (WGS) entry which is preliminary data.</text>
</comment>
<reference evidence="2" key="2">
    <citation type="submission" date="2020-09" db="EMBL/GenBank/DDBJ databases">
        <authorList>
            <person name="Sun Q."/>
            <person name="Ohkuma M."/>
        </authorList>
    </citation>
    <scope>NUCLEOTIDE SEQUENCE</scope>
    <source>
        <strain evidence="2">JCM 10088</strain>
    </source>
</reference>
<evidence type="ECO:0000313" key="2">
    <source>
        <dbReference type="EMBL" id="GGP19989.1"/>
    </source>
</evidence>
<dbReference type="AlphaFoldDB" id="A0A830GU66"/>
<evidence type="ECO:0000313" key="3">
    <source>
        <dbReference type="Proteomes" id="UP000610960"/>
    </source>
</evidence>
<accession>A0A830GU66</accession>
<reference evidence="2" key="1">
    <citation type="journal article" date="2014" name="Int. J. Syst. Evol. Microbiol.">
        <title>Complete genome sequence of Corynebacterium casei LMG S-19264T (=DSM 44701T), isolated from a smear-ripened cheese.</title>
        <authorList>
            <consortium name="US DOE Joint Genome Institute (JGI-PGF)"/>
            <person name="Walter F."/>
            <person name="Albersmeier A."/>
            <person name="Kalinowski J."/>
            <person name="Ruckert C."/>
        </authorList>
    </citation>
    <scope>NUCLEOTIDE SEQUENCE</scope>
    <source>
        <strain evidence="2">JCM 10088</strain>
    </source>
</reference>
<keyword evidence="3" id="KW-1185">Reference proteome</keyword>